<name>A0AAE3GE21_9PSEU</name>
<sequence>MPYDWWVSAHDSVTHAFPIFRDASAEFHQAACAHAVPPELLVRERGADYCLSCLTIAGSHLRETP</sequence>
<accession>A0AAE3GE21</accession>
<dbReference type="Proteomes" id="UP001206128">
    <property type="component" value="Unassembled WGS sequence"/>
</dbReference>
<gene>
    <name evidence="1" type="ORF">LX83_002457</name>
</gene>
<evidence type="ECO:0000313" key="1">
    <source>
        <dbReference type="EMBL" id="MCP2165599.1"/>
    </source>
</evidence>
<dbReference type="AlphaFoldDB" id="A0AAE3GE21"/>
<proteinExistence type="predicted"/>
<keyword evidence="2" id="KW-1185">Reference proteome</keyword>
<organism evidence="1 2">
    <name type="scientific">Goodfellowiella coeruleoviolacea</name>
    <dbReference type="NCBI Taxonomy" id="334858"/>
    <lineage>
        <taxon>Bacteria</taxon>
        <taxon>Bacillati</taxon>
        <taxon>Actinomycetota</taxon>
        <taxon>Actinomycetes</taxon>
        <taxon>Pseudonocardiales</taxon>
        <taxon>Pseudonocardiaceae</taxon>
        <taxon>Goodfellowiella</taxon>
    </lineage>
</organism>
<comment type="caution">
    <text evidence="1">The sequence shown here is derived from an EMBL/GenBank/DDBJ whole genome shotgun (WGS) entry which is preliminary data.</text>
</comment>
<evidence type="ECO:0000313" key="2">
    <source>
        <dbReference type="Proteomes" id="UP001206128"/>
    </source>
</evidence>
<protein>
    <submittedName>
        <fullName evidence="1">Uncharacterized protein</fullName>
    </submittedName>
</protein>
<dbReference type="EMBL" id="JAMTCK010000005">
    <property type="protein sequence ID" value="MCP2165599.1"/>
    <property type="molecule type" value="Genomic_DNA"/>
</dbReference>
<dbReference type="RefSeq" id="WP_253770557.1">
    <property type="nucleotide sequence ID" value="NZ_JAMTCK010000005.1"/>
</dbReference>
<reference evidence="1" key="1">
    <citation type="submission" date="2022-06" db="EMBL/GenBank/DDBJ databases">
        <title>Genomic Encyclopedia of Archaeal and Bacterial Type Strains, Phase II (KMG-II): from individual species to whole genera.</title>
        <authorList>
            <person name="Goeker M."/>
        </authorList>
    </citation>
    <scope>NUCLEOTIDE SEQUENCE</scope>
    <source>
        <strain evidence="1">DSM 43935</strain>
    </source>
</reference>